<dbReference type="EMBL" id="MPUH01000040">
    <property type="protein sequence ID" value="OMJ93611.1"/>
    <property type="molecule type" value="Genomic_DNA"/>
</dbReference>
<name>A0A1R2CXB8_9CILI</name>
<evidence type="ECO:0000256" key="1">
    <source>
        <dbReference type="PROSITE-ProRule" id="PRU00339"/>
    </source>
</evidence>
<keyword evidence="1" id="KW-0802">TPR repeat</keyword>
<accession>A0A1R2CXB8</accession>
<comment type="caution">
    <text evidence="2">The sequence shown here is derived from an EMBL/GenBank/DDBJ whole genome shotgun (WGS) entry which is preliminary data.</text>
</comment>
<evidence type="ECO:0000313" key="2">
    <source>
        <dbReference type="EMBL" id="OMJ93611.1"/>
    </source>
</evidence>
<dbReference type="Proteomes" id="UP000187209">
    <property type="component" value="Unassembled WGS sequence"/>
</dbReference>
<dbReference type="PANTHER" id="PTHR46533:SF1">
    <property type="entry name" value="ZINC FINGER MYND DOMAIN-CONTAINING PROTEIN 12"/>
    <property type="match status" value="1"/>
</dbReference>
<protein>
    <submittedName>
        <fullName evidence="2">Uncharacterized protein</fullName>
    </submittedName>
</protein>
<dbReference type="OrthoDB" id="674604at2759"/>
<organism evidence="2 3">
    <name type="scientific">Stentor coeruleus</name>
    <dbReference type="NCBI Taxonomy" id="5963"/>
    <lineage>
        <taxon>Eukaryota</taxon>
        <taxon>Sar</taxon>
        <taxon>Alveolata</taxon>
        <taxon>Ciliophora</taxon>
        <taxon>Postciliodesmatophora</taxon>
        <taxon>Heterotrichea</taxon>
        <taxon>Heterotrichida</taxon>
        <taxon>Stentoridae</taxon>
        <taxon>Stentor</taxon>
    </lineage>
</organism>
<dbReference type="SUPFAM" id="SSF48452">
    <property type="entry name" value="TPR-like"/>
    <property type="match status" value="1"/>
</dbReference>
<gene>
    <name evidence="2" type="ORF">SteCoe_3451</name>
</gene>
<keyword evidence="3" id="KW-1185">Reference proteome</keyword>
<sequence length="285" mass="32538">MITRQAPSLEPLIASEAERAKIELQRQQEQKETISSTAEQARGLINQGKQEKAVEIAFKCLQESSMIFGEDSIELMPLYFELADGNLKMKKWQRAEGFLIGAHWTLLKHQPGEGENSSNQETEEVLSKLRSRLLRSFGSLFTEIGNYEEALKSLTENIYLESVDKGPEHYSLSGSYYLMGNIFLKIEKKSEALSFYNQMNLIWKRFLSDPEAHGAHNIKKVDIEQACNELNEVLIYIDKELGEGSDLAADIRQTLDKLYEFIIDLDKLARNMGSKKDINAFDDEE</sequence>
<evidence type="ECO:0000313" key="3">
    <source>
        <dbReference type="Proteomes" id="UP000187209"/>
    </source>
</evidence>
<dbReference type="Gene3D" id="1.25.40.10">
    <property type="entry name" value="Tetratricopeptide repeat domain"/>
    <property type="match status" value="2"/>
</dbReference>
<dbReference type="PANTHER" id="PTHR46533">
    <property type="entry name" value="ZINC FINGER MYND DOMAIN-CONTAINING PROTEIN 12"/>
    <property type="match status" value="1"/>
</dbReference>
<dbReference type="InterPro" id="IPR053248">
    <property type="entry name" value="Zinc_finger_MYND_domain"/>
</dbReference>
<feature type="repeat" description="TPR" evidence="1">
    <location>
        <begin position="131"/>
        <end position="164"/>
    </location>
</feature>
<proteinExistence type="predicted"/>
<dbReference type="InterPro" id="IPR011990">
    <property type="entry name" value="TPR-like_helical_dom_sf"/>
</dbReference>
<dbReference type="PROSITE" id="PS50005">
    <property type="entry name" value="TPR"/>
    <property type="match status" value="1"/>
</dbReference>
<dbReference type="AlphaFoldDB" id="A0A1R2CXB8"/>
<dbReference type="InterPro" id="IPR019734">
    <property type="entry name" value="TPR_rpt"/>
</dbReference>
<reference evidence="2 3" key="1">
    <citation type="submission" date="2016-11" db="EMBL/GenBank/DDBJ databases">
        <title>The macronuclear genome of Stentor coeruleus: a giant cell with tiny introns.</title>
        <authorList>
            <person name="Slabodnick M."/>
            <person name="Ruby J.G."/>
            <person name="Reiff S.B."/>
            <person name="Swart E.C."/>
            <person name="Gosai S."/>
            <person name="Prabakaran S."/>
            <person name="Witkowska E."/>
            <person name="Larue G.E."/>
            <person name="Fisher S."/>
            <person name="Freeman R.M."/>
            <person name="Gunawardena J."/>
            <person name="Chu W."/>
            <person name="Stover N.A."/>
            <person name="Gregory B.D."/>
            <person name="Nowacki M."/>
            <person name="Derisi J."/>
            <person name="Roy S.W."/>
            <person name="Marshall W.F."/>
            <person name="Sood P."/>
        </authorList>
    </citation>
    <scope>NUCLEOTIDE SEQUENCE [LARGE SCALE GENOMIC DNA]</scope>
    <source>
        <strain evidence="2">WM001</strain>
    </source>
</reference>